<evidence type="ECO:0000256" key="1">
    <source>
        <dbReference type="ARBA" id="ARBA00023172"/>
    </source>
</evidence>
<gene>
    <name evidence="2" type="ORF">FMOSSE_LOCUS13330</name>
</gene>
<dbReference type="Gene3D" id="1.10.443.10">
    <property type="entry name" value="Intergrase catalytic core"/>
    <property type="match status" value="1"/>
</dbReference>
<reference evidence="2" key="1">
    <citation type="submission" date="2021-06" db="EMBL/GenBank/DDBJ databases">
        <authorList>
            <person name="Kallberg Y."/>
            <person name="Tangrot J."/>
            <person name="Rosling A."/>
        </authorList>
    </citation>
    <scope>NUCLEOTIDE SEQUENCE</scope>
    <source>
        <strain evidence="2">87-6 pot B 2015</strain>
    </source>
</reference>
<keyword evidence="1" id="KW-0233">DNA recombination</keyword>
<evidence type="ECO:0000313" key="3">
    <source>
        <dbReference type="Proteomes" id="UP000789375"/>
    </source>
</evidence>
<dbReference type="GO" id="GO:0006310">
    <property type="term" value="P:DNA recombination"/>
    <property type="evidence" value="ECO:0007669"/>
    <property type="project" value="UniProtKB-KW"/>
</dbReference>
<dbReference type="GO" id="GO:0003677">
    <property type="term" value="F:DNA binding"/>
    <property type="evidence" value="ECO:0007669"/>
    <property type="project" value="InterPro"/>
</dbReference>
<comment type="caution">
    <text evidence="2">The sequence shown here is derived from an EMBL/GenBank/DDBJ whole genome shotgun (WGS) entry which is preliminary data.</text>
</comment>
<dbReference type="GO" id="GO:0015074">
    <property type="term" value="P:DNA integration"/>
    <property type="evidence" value="ECO:0007669"/>
    <property type="project" value="InterPro"/>
</dbReference>
<dbReference type="InterPro" id="IPR011010">
    <property type="entry name" value="DNA_brk_join_enz"/>
</dbReference>
<sequence length="85" mass="10064">KETENWYYKQHIDKNSLSKFMKDLIHETGIEIDSLLTNHFGRKISAQLMQDINVEEQIIMNITGHRSVDAIQKYKMPNDQQKMGR</sequence>
<protein>
    <submittedName>
        <fullName evidence="2">12795_t:CDS:1</fullName>
    </submittedName>
</protein>
<dbReference type="EMBL" id="CAJVPP010007665">
    <property type="protein sequence ID" value="CAG8690656.1"/>
    <property type="molecule type" value="Genomic_DNA"/>
</dbReference>
<feature type="non-terminal residue" evidence="2">
    <location>
        <position position="1"/>
    </location>
</feature>
<organism evidence="2 3">
    <name type="scientific">Funneliformis mosseae</name>
    <name type="common">Endomycorrhizal fungus</name>
    <name type="synonym">Glomus mosseae</name>
    <dbReference type="NCBI Taxonomy" id="27381"/>
    <lineage>
        <taxon>Eukaryota</taxon>
        <taxon>Fungi</taxon>
        <taxon>Fungi incertae sedis</taxon>
        <taxon>Mucoromycota</taxon>
        <taxon>Glomeromycotina</taxon>
        <taxon>Glomeromycetes</taxon>
        <taxon>Glomerales</taxon>
        <taxon>Glomeraceae</taxon>
        <taxon>Funneliformis</taxon>
    </lineage>
</organism>
<keyword evidence="3" id="KW-1185">Reference proteome</keyword>
<dbReference type="SUPFAM" id="SSF56349">
    <property type="entry name" value="DNA breaking-rejoining enzymes"/>
    <property type="match status" value="1"/>
</dbReference>
<proteinExistence type="predicted"/>
<name>A0A9N9ERN0_FUNMO</name>
<dbReference type="AlphaFoldDB" id="A0A9N9ERN0"/>
<evidence type="ECO:0000313" key="2">
    <source>
        <dbReference type="EMBL" id="CAG8690656.1"/>
    </source>
</evidence>
<accession>A0A9N9ERN0</accession>
<dbReference type="Proteomes" id="UP000789375">
    <property type="component" value="Unassembled WGS sequence"/>
</dbReference>
<dbReference type="InterPro" id="IPR013762">
    <property type="entry name" value="Integrase-like_cat_sf"/>
</dbReference>